<protein>
    <submittedName>
        <fullName evidence="6">Serine incorporator 5</fullName>
    </submittedName>
</protein>
<evidence type="ECO:0000256" key="4">
    <source>
        <dbReference type="ARBA" id="ARBA00022989"/>
    </source>
</evidence>
<accession>A0A6S7G6X1</accession>
<evidence type="ECO:0000256" key="3">
    <source>
        <dbReference type="ARBA" id="ARBA00022692"/>
    </source>
</evidence>
<evidence type="ECO:0000256" key="5">
    <source>
        <dbReference type="ARBA" id="ARBA00023136"/>
    </source>
</evidence>
<dbReference type="PANTHER" id="PTHR10383">
    <property type="entry name" value="SERINE INCORPORATOR"/>
    <property type="match status" value="1"/>
</dbReference>
<evidence type="ECO:0000256" key="2">
    <source>
        <dbReference type="ARBA" id="ARBA00006665"/>
    </source>
</evidence>
<evidence type="ECO:0000256" key="1">
    <source>
        <dbReference type="ARBA" id="ARBA00004141"/>
    </source>
</evidence>
<evidence type="ECO:0000313" key="6">
    <source>
        <dbReference type="EMBL" id="CAB3988984.1"/>
    </source>
</evidence>
<gene>
    <name evidence="6" type="ORF">PACLA_8A070320</name>
</gene>
<keyword evidence="3" id="KW-0812">Transmembrane</keyword>
<dbReference type="GO" id="GO:0016020">
    <property type="term" value="C:membrane"/>
    <property type="evidence" value="ECO:0007669"/>
    <property type="project" value="UniProtKB-SubCell"/>
</dbReference>
<sequence>MGCVVGSLEWCCGSTADSCCCACCPSCCSLVTTRFIYTFFLILGVIVPAILLSSNVEENLKDKLPYYDKNCDEGGECEKVMGYLSVYRIFLGFAIFHAILMIFTLGVKSQKECRAGINNGFWGIKFIALIILCGWSFWVESDKFANTLMYFGLIGGLLFIVIQLLLLVDFAHTWNEIW</sequence>
<comment type="similarity">
    <text evidence="2">Belongs to the TDE1 family.</text>
</comment>
<comment type="subcellular location">
    <subcellularLocation>
        <location evidence="1">Membrane</location>
        <topology evidence="1">Multi-pass membrane protein</topology>
    </subcellularLocation>
</comment>
<organism evidence="6 7">
    <name type="scientific">Paramuricea clavata</name>
    <name type="common">Red gorgonian</name>
    <name type="synonym">Violescent sea-whip</name>
    <dbReference type="NCBI Taxonomy" id="317549"/>
    <lineage>
        <taxon>Eukaryota</taxon>
        <taxon>Metazoa</taxon>
        <taxon>Cnidaria</taxon>
        <taxon>Anthozoa</taxon>
        <taxon>Octocorallia</taxon>
        <taxon>Malacalcyonacea</taxon>
        <taxon>Plexauridae</taxon>
        <taxon>Paramuricea</taxon>
    </lineage>
</organism>
<proteinExistence type="inferred from homology"/>
<dbReference type="EMBL" id="CACRXK020001414">
    <property type="protein sequence ID" value="CAB3988984.1"/>
    <property type="molecule type" value="Genomic_DNA"/>
</dbReference>
<dbReference type="AlphaFoldDB" id="A0A6S7G6X1"/>
<keyword evidence="7" id="KW-1185">Reference proteome</keyword>
<dbReference type="OrthoDB" id="5963193at2759"/>
<keyword evidence="5" id="KW-0472">Membrane</keyword>
<keyword evidence="4" id="KW-1133">Transmembrane helix</keyword>
<dbReference type="Proteomes" id="UP001152795">
    <property type="component" value="Unassembled WGS sequence"/>
</dbReference>
<name>A0A6S7G6X1_PARCT</name>
<dbReference type="Pfam" id="PF03348">
    <property type="entry name" value="Serinc"/>
    <property type="match status" value="1"/>
</dbReference>
<evidence type="ECO:0000313" key="7">
    <source>
        <dbReference type="Proteomes" id="UP001152795"/>
    </source>
</evidence>
<dbReference type="PANTHER" id="PTHR10383:SF48">
    <property type="entry name" value="SERINE INCORPORATOR 1-LIKE"/>
    <property type="match status" value="1"/>
</dbReference>
<comment type="caution">
    <text evidence="6">The sequence shown here is derived from an EMBL/GenBank/DDBJ whole genome shotgun (WGS) entry which is preliminary data.</text>
</comment>
<dbReference type="InterPro" id="IPR005016">
    <property type="entry name" value="TDE1/TMS"/>
</dbReference>
<reference evidence="6" key="1">
    <citation type="submission" date="2020-04" db="EMBL/GenBank/DDBJ databases">
        <authorList>
            <person name="Alioto T."/>
            <person name="Alioto T."/>
            <person name="Gomez Garrido J."/>
        </authorList>
    </citation>
    <scope>NUCLEOTIDE SEQUENCE</scope>
    <source>
        <strain evidence="6">A484AB</strain>
    </source>
</reference>